<name>A0A7S3UWN7_HETAK</name>
<accession>A0A7S3UWN7</accession>
<gene>
    <name evidence="1" type="ORF">HAKA00212_LOCUS4632</name>
</gene>
<protein>
    <recommendedName>
        <fullName evidence="2">Mannitol dehydrogenase C-terminal domain-containing protein</fullName>
    </recommendedName>
</protein>
<evidence type="ECO:0000313" key="1">
    <source>
        <dbReference type="EMBL" id="CAE0625961.1"/>
    </source>
</evidence>
<organism evidence="1">
    <name type="scientific">Heterosigma akashiwo</name>
    <name type="common">Chromophytic alga</name>
    <name type="synonym">Heterosigma carterae</name>
    <dbReference type="NCBI Taxonomy" id="2829"/>
    <lineage>
        <taxon>Eukaryota</taxon>
        <taxon>Sar</taxon>
        <taxon>Stramenopiles</taxon>
        <taxon>Ochrophyta</taxon>
        <taxon>Raphidophyceae</taxon>
        <taxon>Chattonellales</taxon>
        <taxon>Chattonellaceae</taxon>
        <taxon>Heterosigma</taxon>
    </lineage>
</organism>
<sequence>MMVNGMHTTLAFMTLCMREEGNTPGTHVLLNYAEETKEVRARVWAWATGRLLMLAWEHDLEIMADAHGVEGERALCGVLLDYARVTLRRFSGVSDTTTRVLSGGVANRWETRLKPVHDFLQGTQKLDRFGRLLLREAGVELPSLRHQVAELVAEGRRFTGQGAKKAAKQ</sequence>
<dbReference type="EMBL" id="HBIU01010773">
    <property type="protein sequence ID" value="CAE0625961.1"/>
    <property type="molecule type" value="Transcribed_RNA"/>
</dbReference>
<evidence type="ECO:0008006" key="2">
    <source>
        <dbReference type="Google" id="ProtNLM"/>
    </source>
</evidence>
<reference evidence="1" key="1">
    <citation type="submission" date="2021-01" db="EMBL/GenBank/DDBJ databases">
        <authorList>
            <person name="Corre E."/>
            <person name="Pelletier E."/>
            <person name="Niang G."/>
            <person name="Scheremetjew M."/>
            <person name="Finn R."/>
            <person name="Kale V."/>
            <person name="Holt S."/>
            <person name="Cochrane G."/>
            <person name="Meng A."/>
            <person name="Brown T."/>
            <person name="Cohen L."/>
        </authorList>
    </citation>
    <scope>NUCLEOTIDE SEQUENCE</scope>
    <source>
        <strain evidence="1">CCMP3107</strain>
    </source>
</reference>
<proteinExistence type="predicted"/>
<dbReference type="AlphaFoldDB" id="A0A7S3UWN7"/>